<accession>A0A9P7NCH0</accession>
<organism evidence="2 3">
    <name type="scientific">Claviceps pusilla</name>
    <dbReference type="NCBI Taxonomy" id="123648"/>
    <lineage>
        <taxon>Eukaryota</taxon>
        <taxon>Fungi</taxon>
        <taxon>Dikarya</taxon>
        <taxon>Ascomycota</taxon>
        <taxon>Pezizomycotina</taxon>
        <taxon>Sordariomycetes</taxon>
        <taxon>Hypocreomycetidae</taxon>
        <taxon>Hypocreales</taxon>
        <taxon>Clavicipitaceae</taxon>
        <taxon>Claviceps</taxon>
    </lineage>
</organism>
<feature type="region of interest" description="Disordered" evidence="1">
    <location>
        <begin position="23"/>
        <end position="84"/>
    </location>
</feature>
<evidence type="ECO:0000313" key="2">
    <source>
        <dbReference type="EMBL" id="KAG6008572.1"/>
    </source>
</evidence>
<name>A0A9P7NCH0_9HYPO</name>
<gene>
    <name evidence="2" type="ORF">E4U43_000123</name>
</gene>
<sequence>MCGSTCPAEGPGIANVYTKTDAVSQESQTLTSQITSTPAPSVLSAASEPFTSSDEAPGTEAQQTGGLISPVGPAPEAPSTFSSVLVSSEARTSVSLTTVAPPSGGATTPCPSENTSRLEDLSTLTVPQTTGTCTEDSVGFTTSIRTSISSAPESPTTVAPEMYSSDTTPAPTAQEYPEPKISGQQAPETVNSSSGATAETPNYVSASTLWTRPSDLVTPTGQPPVPVQVTGSDSTHSMVPPLATIGGLALIAAIIV</sequence>
<comment type="caution">
    <text evidence="2">The sequence shown here is derived from an EMBL/GenBank/DDBJ whole genome shotgun (WGS) entry which is preliminary data.</text>
</comment>
<feature type="compositionally biased region" description="Polar residues" evidence="1">
    <location>
        <begin position="182"/>
        <end position="205"/>
    </location>
</feature>
<dbReference type="EMBL" id="SRPW01001035">
    <property type="protein sequence ID" value="KAG6008572.1"/>
    <property type="molecule type" value="Genomic_DNA"/>
</dbReference>
<reference evidence="2" key="1">
    <citation type="journal article" date="2020" name="bioRxiv">
        <title>Whole genome comparisons of ergot fungi reveals the divergence and evolution of species within the genus Claviceps are the result of varying mechanisms driving genome evolution and host range expansion.</title>
        <authorList>
            <person name="Wyka S.A."/>
            <person name="Mondo S.J."/>
            <person name="Liu M."/>
            <person name="Dettman J."/>
            <person name="Nalam V."/>
            <person name="Broders K.D."/>
        </authorList>
    </citation>
    <scope>NUCLEOTIDE SEQUENCE</scope>
    <source>
        <strain evidence="2">CCC 602</strain>
    </source>
</reference>
<protein>
    <submittedName>
        <fullName evidence="2">Uncharacterized protein</fullName>
    </submittedName>
</protein>
<proteinExistence type="predicted"/>
<feature type="compositionally biased region" description="Polar residues" evidence="1">
    <location>
        <begin position="49"/>
        <end position="66"/>
    </location>
</feature>
<dbReference type="Proteomes" id="UP000748025">
    <property type="component" value="Unassembled WGS sequence"/>
</dbReference>
<evidence type="ECO:0000313" key="3">
    <source>
        <dbReference type="Proteomes" id="UP000748025"/>
    </source>
</evidence>
<keyword evidence="3" id="KW-1185">Reference proteome</keyword>
<dbReference type="AlphaFoldDB" id="A0A9P7NCH0"/>
<feature type="compositionally biased region" description="Polar residues" evidence="1">
    <location>
        <begin position="23"/>
        <end position="39"/>
    </location>
</feature>
<evidence type="ECO:0000256" key="1">
    <source>
        <dbReference type="SAM" id="MobiDB-lite"/>
    </source>
</evidence>
<dbReference type="OrthoDB" id="5106279at2759"/>
<feature type="region of interest" description="Disordered" evidence="1">
    <location>
        <begin position="96"/>
        <end position="205"/>
    </location>
</feature>
<feature type="compositionally biased region" description="Polar residues" evidence="1">
    <location>
        <begin position="96"/>
        <end position="115"/>
    </location>
</feature>
<feature type="compositionally biased region" description="Polar residues" evidence="1">
    <location>
        <begin position="122"/>
        <end position="157"/>
    </location>
</feature>